<accession>A0A4Y3KEQ7</accession>
<comment type="caution">
    <text evidence="4">The sequence shown here is derived from an EMBL/GenBank/DDBJ whole genome shotgun (WGS) entry which is preliminary data.</text>
</comment>
<dbReference type="PANTHER" id="PTHR44154:SF1">
    <property type="entry name" value="QUINONE OXIDOREDUCTASE"/>
    <property type="match status" value="1"/>
</dbReference>
<dbReference type="AlphaFoldDB" id="A0A4Y3KEQ7"/>
<evidence type="ECO:0000256" key="2">
    <source>
        <dbReference type="SAM" id="MobiDB-lite"/>
    </source>
</evidence>
<dbReference type="Proteomes" id="UP000315842">
    <property type="component" value="Unassembled WGS sequence"/>
</dbReference>
<dbReference type="SMART" id="SM00829">
    <property type="entry name" value="PKS_ER"/>
    <property type="match status" value="1"/>
</dbReference>
<evidence type="ECO:0000259" key="3">
    <source>
        <dbReference type="SMART" id="SM00829"/>
    </source>
</evidence>
<dbReference type="InterPro" id="IPR020843">
    <property type="entry name" value="ER"/>
</dbReference>
<dbReference type="Pfam" id="PF08240">
    <property type="entry name" value="ADH_N"/>
    <property type="match status" value="1"/>
</dbReference>
<evidence type="ECO:0000313" key="4">
    <source>
        <dbReference type="EMBL" id="GEA81525.1"/>
    </source>
</evidence>
<dbReference type="CDD" id="cd05289">
    <property type="entry name" value="MDR_like_2"/>
    <property type="match status" value="1"/>
</dbReference>
<dbReference type="GO" id="GO:0016491">
    <property type="term" value="F:oxidoreductase activity"/>
    <property type="evidence" value="ECO:0007669"/>
    <property type="project" value="InterPro"/>
</dbReference>
<proteinExistence type="predicted"/>
<dbReference type="InterPro" id="IPR051603">
    <property type="entry name" value="Zinc-ADH_QOR/CCCR"/>
</dbReference>
<dbReference type="SUPFAM" id="SSF50129">
    <property type="entry name" value="GroES-like"/>
    <property type="match status" value="1"/>
</dbReference>
<feature type="region of interest" description="Disordered" evidence="2">
    <location>
        <begin position="193"/>
        <end position="217"/>
    </location>
</feature>
<organism evidence="4 5">
    <name type="scientific">Cellulomonas uda</name>
    <dbReference type="NCBI Taxonomy" id="1714"/>
    <lineage>
        <taxon>Bacteria</taxon>
        <taxon>Bacillati</taxon>
        <taxon>Actinomycetota</taxon>
        <taxon>Actinomycetes</taxon>
        <taxon>Micrococcales</taxon>
        <taxon>Cellulomonadaceae</taxon>
        <taxon>Cellulomonas</taxon>
    </lineage>
</organism>
<protein>
    <submittedName>
        <fullName evidence="4">Putative oxidoreductase</fullName>
    </submittedName>
</protein>
<feature type="compositionally biased region" description="Low complexity" evidence="2">
    <location>
        <begin position="198"/>
        <end position="216"/>
    </location>
</feature>
<dbReference type="Gene3D" id="3.90.180.10">
    <property type="entry name" value="Medium-chain alcohol dehydrogenases, catalytic domain"/>
    <property type="match status" value="1"/>
</dbReference>
<keyword evidence="5" id="KW-1185">Reference proteome</keyword>
<dbReference type="InterPro" id="IPR013154">
    <property type="entry name" value="ADH-like_N"/>
</dbReference>
<keyword evidence="1" id="KW-0521">NADP</keyword>
<evidence type="ECO:0000256" key="1">
    <source>
        <dbReference type="ARBA" id="ARBA00022857"/>
    </source>
</evidence>
<dbReference type="Gene3D" id="3.40.50.720">
    <property type="entry name" value="NAD(P)-binding Rossmann-like Domain"/>
    <property type="match status" value="1"/>
</dbReference>
<dbReference type="RefSeq" id="WP_141320759.1">
    <property type="nucleotide sequence ID" value="NZ_BJLP01000031.1"/>
</dbReference>
<gene>
    <name evidence="4" type="ORF">CUD01_19690</name>
</gene>
<dbReference type="InterPro" id="IPR036291">
    <property type="entry name" value="NAD(P)-bd_dom_sf"/>
</dbReference>
<name>A0A4Y3KEQ7_CELUD</name>
<evidence type="ECO:0000313" key="5">
    <source>
        <dbReference type="Proteomes" id="UP000315842"/>
    </source>
</evidence>
<dbReference type="Pfam" id="PF13602">
    <property type="entry name" value="ADH_zinc_N_2"/>
    <property type="match status" value="1"/>
</dbReference>
<feature type="domain" description="Enoyl reductase (ER)" evidence="3">
    <location>
        <begin position="13"/>
        <end position="337"/>
    </location>
</feature>
<dbReference type="PANTHER" id="PTHR44154">
    <property type="entry name" value="QUINONE OXIDOREDUCTASE"/>
    <property type="match status" value="1"/>
</dbReference>
<dbReference type="EMBL" id="BJLP01000031">
    <property type="protein sequence ID" value="GEA81525.1"/>
    <property type="molecule type" value="Genomic_DNA"/>
</dbReference>
<dbReference type="InterPro" id="IPR011032">
    <property type="entry name" value="GroES-like_sf"/>
</dbReference>
<dbReference type="SUPFAM" id="SSF51735">
    <property type="entry name" value="NAD(P)-binding Rossmann-fold domains"/>
    <property type="match status" value="1"/>
</dbReference>
<sequence length="339" mass="34237">MHPTTVVAAVAYGGPENLRLIDADAGEPGPGEVLLDVRAAAVNPIDWKVYSGAMGADPARLPMRLGAEVAGVVAALGPNVRWLAVGDEVVAWPVRGGYARRLVVPELATVRKPRALGWAPAAALLVAGTTAVHALTATRTGHGDVVLVHGGSGSVGRMIVQLAELRGARVVATASPASHDDLRALGAVPVAYGGPSGSGSESDSGSGSGSDGAPDGRTLADRVRAAARELGSPVTTAIDAVGSDEALDTSVELVADRTRIATIAGFARARELGIQLLGGGPGADPGTEVREAAPAQLVELATDGTLDVHVTRTYPLEDVAQAHADSRAGHARGKLVLLP</sequence>
<reference evidence="4 5" key="1">
    <citation type="submission" date="2019-06" db="EMBL/GenBank/DDBJ databases">
        <title>Whole genome shotgun sequence of Cellulomonas uda NBRC 3747.</title>
        <authorList>
            <person name="Hosoyama A."/>
            <person name="Uohara A."/>
            <person name="Ohji S."/>
            <person name="Ichikawa N."/>
        </authorList>
    </citation>
    <scope>NUCLEOTIDE SEQUENCE [LARGE SCALE GENOMIC DNA]</scope>
    <source>
        <strain evidence="4 5">NBRC 3747</strain>
    </source>
</reference>